<gene>
    <name evidence="4" type="ORF">M3P21_18620</name>
</gene>
<dbReference type="Proteomes" id="UP001203880">
    <property type="component" value="Unassembled WGS sequence"/>
</dbReference>
<evidence type="ECO:0000256" key="2">
    <source>
        <dbReference type="ARBA" id="ARBA00023295"/>
    </source>
</evidence>
<name>A0ABT0Q6P2_9RHOB</name>
<feature type="domain" description="Inosine/uridine-preferring nucleoside hydrolase" evidence="3">
    <location>
        <begin position="3"/>
        <end position="292"/>
    </location>
</feature>
<dbReference type="InterPro" id="IPR001910">
    <property type="entry name" value="Inosine/uridine_hydrolase_dom"/>
</dbReference>
<protein>
    <submittedName>
        <fullName evidence="4">Nucleoside hydrolase</fullName>
    </submittedName>
</protein>
<sequence>MKVILDTDPGIDDALAIAYAAAAPEIDLVGLTTIYGNADISRASRNARYLADLLKLDIPVARGAEAPLGATHFQPSGHLHGSQGFGDVTEIPDLGVEHAEPAAEFLLRMAREHGEDLTIIALGPLTNIAEALALDPEFSRMPGRVIVLGGAVAGPGNATDAAEANMLSDPLAADAVFASGLPITLVGLDVTLKPLYGIADFAVLSAASPMVGGFLNRAVQSHLNFFCVTLGIDGCGLQDPTAVVACTHPDLFEMVESGIRVPSDGDRAGATEPAEDRPRVSVCRDMDTQAVMHLLTSRIASLH</sequence>
<accession>A0ABT0Q6P2</accession>
<dbReference type="InterPro" id="IPR036452">
    <property type="entry name" value="Ribo_hydro-like"/>
</dbReference>
<dbReference type="EMBL" id="JAMFMB010000031">
    <property type="protein sequence ID" value="MCL6285548.1"/>
    <property type="molecule type" value="Genomic_DNA"/>
</dbReference>
<dbReference type="PANTHER" id="PTHR12304">
    <property type="entry name" value="INOSINE-URIDINE PREFERRING NUCLEOSIDE HYDROLASE"/>
    <property type="match status" value="1"/>
</dbReference>
<reference evidence="4" key="1">
    <citation type="submission" date="2022-05" db="EMBL/GenBank/DDBJ databases">
        <authorList>
            <person name="Park J.-S."/>
        </authorList>
    </citation>
    <scope>NUCLEOTIDE SEQUENCE</scope>
    <source>
        <strain evidence="4">2012CJ41-6</strain>
    </source>
</reference>
<evidence type="ECO:0000256" key="1">
    <source>
        <dbReference type="ARBA" id="ARBA00022801"/>
    </source>
</evidence>
<dbReference type="GO" id="GO:0016787">
    <property type="term" value="F:hydrolase activity"/>
    <property type="evidence" value="ECO:0007669"/>
    <property type="project" value="UniProtKB-KW"/>
</dbReference>
<dbReference type="SUPFAM" id="SSF53590">
    <property type="entry name" value="Nucleoside hydrolase"/>
    <property type="match status" value="1"/>
</dbReference>
<dbReference type="Pfam" id="PF01156">
    <property type="entry name" value="IU_nuc_hydro"/>
    <property type="match status" value="1"/>
</dbReference>
<keyword evidence="2" id="KW-0326">Glycosidase</keyword>
<dbReference type="Gene3D" id="3.90.245.10">
    <property type="entry name" value="Ribonucleoside hydrolase-like"/>
    <property type="match status" value="1"/>
</dbReference>
<proteinExistence type="predicted"/>
<comment type="caution">
    <text evidence="4">The sequence shown here is derived from an EMBL/GenBank/DDBJ whole genome shotgun (WGS) entry which is preliminary data.</text>
</comment>
<dbReference type="InterPro" id="IPR023186">
    <property type="entry name" value="IUNH"/>
</dbReference>
<keyword evidence="5" id="KW-1185">Reference proteome</keyword>
<dbReference type="PANTHER" id="PTHR12304:SF4">
    <property type="entry name" value="URIDINE NUCLEOSIDASE"/>
    <property type="match status" value="1"/>
</dbReference>
<evidence type="ECO:0000313" key="4">
    <source>
        <dbReference type="EMBL" id="MCL6285548.1"/>
    </source>
</evidence>
<organism evidence="4 5">
    <name type="scientific">Ruegeria spongiae</name>
    <dbReference type="NCBI Taxonomy" id="2942209"/>
    <lineage>
        <taxon>Bacteria</taxon>
        <taxon>Pseudomonadati</taxon>
        <taxon>Pseudomonadota</taxon>
        <taxon>Alphaproteobacteria</taxon>
        <taxon>Rhodobacterales</taxon>
        <taxon>Roseobacteraceae</taxon>
        <taxon>Ruegeria</taxon>
    </lineage>
</organism>
<evidence type="ECO:0000313" key="5">
    <source>
        <dbReference type="Proteomes" id="UP001203880"/>
    </source>
</evidence>
<dbReference type="RefSeq" id="WP_249712448.1">
    <property type="nucleotide sequence ID" value="NZ_JAMFMB010000031.1"/>
</dbReference>
<keyword evidence="1 4" id="KW-0378">Hydrolase</keyword>
<evidence type="ECO:0000259" key="3">
    <source>
        <dbReference type="Pfam" id="PF01156"/>
    </source>
</evidence>